<gene>
    <name evidence="4" type="ORF">HDG70_000036</name>
</gene>
<dbReference type="InterPro" id="IPR045851">
    <property type="entry name" value="AMP-bd_C_sf"/>
</dbReference>
<dbReference type="RefSeq" id="WP_028051496.1">
    <property type="nucleotide sequence ID" value="NZ_ATYG01000002.1"/>
</dbReference>
<dbReference type="EC" id="6.2.1.3" evidence="4"/>
<dbReference type="GO" id="GO:0004467">
    <property type="term" value="F:long-chain fatty acid-CoA ligase activity"/>
    <property type="evidence" value="ECO:0007669"/>
    <property type="project" value="UniProtKB-EC"/>
</dbReference>
<feature type="transmembrane region" description="Helical" evidence="1">
    <location>
        <begin position="260"/>
        <end position="282"/>
    </location>
</feature>
<keyword evidence="1" id="KW-0472">Membrane</keyword>
<dbReference type="InterPro" id="IPR042099">
    <property type="entry name" value="ANL_N_sf"/>
</dbReference>
<dbReference type="EMBL" id="JACCBS010000001">
    <property type="protein sequence ID" value="NYE56330.1"/>
    <property type="molecule type" value="Genomic_DNA"/>
</dbReference>
<dbReference type="InterPro" id="IPR050237">
    <property type="entry name" value="ATP-dep_AMP-bd_enzyme"/>
</dbReference>
<keyword evidence="5" id="KW-1185">Reference proteome</keyword>
<dbReference type="InterPro" id="IPR020845">
    <property type="entry name" value="AMP-binding_CS"/>
</dbReference>
<dbReference type="PANTHER" id="PTHR43767:SF9">
    <property type="entry name" value="LONG-CHAIN-FATTY-ACID--COA LIGASE"/>
    <property type="match status" value="1"/>
</dbReference>
<evidence type="ECO:0000259" key="2">
    <source>
        <dbReference type="Pfam" id="PF00501"/>
    </source>
</evidence>
<dbReference type="SUPFAM" id="SSF56801">
    <property type="entry name" value="Acetyl-CoA synthetase-like"/>
    <property type="match status" value="1"/>
</dbReference>
<dbReference type="Gene3D" id="3.30.300.30">
    <property type="match status" value="1"/>
</dbReference>
<accession>A0ABX2R5Z4</accession>
<feature type="domain" description="AMP-binding enzyme C-terminal" evidence="3">
    <location>
        <begin position="469"/>
        <end position="544"/>
    </location>
</feature>
<keyword evidence="1" id="KW-1133">Transmembrane helix</keyword>
<evidence type="ECO:0000313" key="4">
    <source>
        <dbReference type="EMBL" id="NYE56330.1"/>
    </source>
</evidence>
<dbReference type="Gene3D" id="3.40.50.12780">
    <property type="entry name" value="N-terminal domain of ligase-like"/>
    <property type="match status" value="1"/>
</dbReference>
<dbReference type="Pfam" id="PF13193">
    <property type="entry name" value="AMP-binding_C"/>
    <property type="match status" value="1"/>
</dbReference>
<feature type="domain" description="AMP-dependent synthetase/ligase" evidence="2">
    <location>
        <begin position="33"/>
        <end position="419"/>
    </location>
</feature>
<sequence length="556" mass="62248">MIDLNNPPSWPYYPKNVKYHLDYPPISLGEMLDKTANEFPNTDATIFFGARIKYQKLKELTDNLAANLQSLGIKKGDRVALILPNSPQAVIAFYGALKAGAVVVWNNPMYTERELHHQLTDSGSKIVITLDLILPRVLNIKAKTSLEKIVVTRLSEFMPPLLKLLYPVKVKKEKQWVEIPKESFILGFQELLKSPPQPLAKITINPEEDLAVLQYTGGTTGISKGVMLTHRNLIANAMQVNAWDPVRSSQDIILAVMPFFHVYGLSVALNLAVLTGATLLIMPRFNVDEMLKTIVKYRPTLFPGAPTIYVAIINHPRIKDYDITSIRLCISGSAPLPVEVKKKFEEITGGRIVEGYGLTESSPVTHCNPVHSMEKPGSVGLPLSDTLCMVVEPDTLNPVAIGEVGEVAVKGPQVMKGYWNRPEETALVLKEGWLLTGDLGRMDEDGYLYIVDRKKDLIISGGYNIYPREVEEVLYEHPKVKEAVVIGVPDEYRGEVVKAFIVLKENETATSEEIIKYCQEKLAKYKVPKYVEFRTELPKTTVGKVLRRALREEAKK</sequence>
<dbReference type="CDD" id="cd05936">
    <property type="entry name" value="FC-FACS_FadD_like"/>
    <property type="match status" value="1"/>
</dbReference>
<dbReference type="Proteomes" id="UP000604066">
    <property type="component" value="Unassembled WGS sequence"/>
</dbReference>
<evidence type="ECO:0000256" key="1">
    <source>
        <dbReference type="SAM" id="Phobius"/>
    </source>
</evidence>
<dbReference type="NCBIfam" id="NF004837">
    <property type="entry name" value="PRK06187.1"/>
    <property type="match status" value="1"/>
</dbReference>
<comment type="caution">
    <text evidence="4">The sequence shown here is derived from an EMBL/GenBank/DDBJ whole genome shotgun (WGS) entry which is preliminary data.</text>
</comment>
<proteinExistence type="predicted"/>
<dbReference type="PROSITE" id="PS00455">
    <property type="entry name" value="AMP_BINDING"/>
    <property type="match status" value="1"/>
</dbReference>
<evidence type="ECO:0000313" key="5">
    <source>
        <dbReference type="Proteomes" id="UP000604066"/>
    </source>
</evidence>
<keyword evidence="1" id="KW-0812">Transmembrane</keyword>
<organism evidence="4 5">
    <name type="scientific">Carboxydothermus ferrireducens DSM 11255</name>
    <dbReference type="NCBI Taxonomy" id="1119529"/>
    <lineage>
        <taxon>Bacteria</taxon>
        <taxon>Bacillati</taxon>
        <taxon>Bacillota</taxon>
        <taxon>Clostridia</taxon>
        <taxon>Thermoanaerobacterales</taxon>
        <taxon>Thermoanaerobacteraceae</taxon>
        <taxon>Carboxydothermus</taxon>
    </lineage>
</organism>
<dbReference type="PANTHER" id="PTHR43767">
    <property type="entry name" value="LONG-CHAIN-FATTY-ACID--COA LIGASE"/>
    <property type="match status" value="1"/>
</dbReference>
<dbReference type="InterPro" id="IPR025110">
    <property type="entry name" value="AMP-bd_C"/>
</dbReference>
<evidence type="ECO:0000259" key="3">
    <source>
        <dbReference type="Pfam" id="PF13193"/>
    </source>
</evidence>
<dbReference type="Pfam" id="PF00501">
    <property type="entry name" value="AMP-binding"/>
    <property type="match status" value="1"/>
</dbReference>
<reference evidence="4 5" key="1">
    <citation type="submission" date="2020-07" db="EMBL/GenBank/DDBJ databases">
        <title>Genomic Encyclopedia of Type Strains, Phase III (KMG-III): the genomes of soil and plant-associated and newly described type strains.</title>
        <authorList>
            <person name="Whitman W."/>
        </authorList>
    </citation>
    <scope>NUCLEOTIDE SEQUENCE [LARGE SCALE GENOMIC DNA]</scope>
    <source>
        <strain evidence="4 5">DSM 11255</strain>
    </source>
</reference>
<protein>
    <submittedName>
        <fullName evidence="4">Long-chain acyl-CoA synthetase</fullName>
        <ecNumber evidence="4">6.2.1.3</ecNumber>
    </submittedName>
</protein>
<dbReference type="InterPro" id="IPR000873">
    <property type="entry name" value="AMP-dep_synth/lig_dom"/>
</dbReference>
<keyword evidence="4" id="KW-0436">Ligase</keyword>
<name>A0ABX2R5Z4_9THEO</name>